<dbReference type="EMBL" id="CP075371">
    <property type="protein sequence ID" value="QVT80239.1"/>
    <property type="molecule type" value="Genomic_DNA"/>
</dbReference>
<name>A0ABX8EJ01_9ACTN</name>
<sequence length="197" mass="21640">MSDFFPDPPDAPIEPEEAPQPVWLNPPDDQLPGVVPVELIIGRSDQAVMMLTGLRAFPTGVAMTLLVRTRARMRRFDLNDEVFDGPYRHDQDDDWRRNRLKWGFEFADGRRATSVDAWPGSIDPQDTPAHPVLSGGGGGGGPSAVDRNYWLWPLPPAGALKVVCQWPQLGIGPTTSQIDANSIHAAATRAQPIWPSD</sequence>
<evidence type="ECO:0000313" key="1">
    <source>
        <dbReference type="EMBL" id="QVT80239.1"/>
    </source>
</evidence>
<dbReference type="Proteomes" id="UP000679307">
    <property type="component" value="Chromosome"/>
</dbReference>
<dbReference type="RefSeq" id="WP_214055818.1">
    <property type="nucleotide sequence ID" value="NZ_BAAAHS010000088.1"/>
</dbReference>
<accession>A0ABX8EJ01</accession>
<keyword evidence="2" id="KW-1185">Reference proteome</keyword>
<protein>
    <submittedName>
        <fullName evidence="1">Uncharacterized protein</fullName>
    </submittedName>
</protein>
<evidence type="ECO:0000313" key="2">
    <source>
        <dbReference type="Proteomes" id="UP000679307"/>
    </source>
</evidence>
<gene>
    <name evidence="1" type="ORF">ENKNEFLB_02630</name>
</gene>
<proteinExistence type="predicted"/>
<organism evidence="1 2">
    <name type="scientific">Nocardioides aquaticus</name>
    <dbReference type="NCBI Taxonomy" id="160826"/>
    <lineage>
        <taxon>Bacteria</taxon>
        <taxon>Bacillati</taxon>
        <taxon>Actinomycetota</taxon>
        <taxon>Actinomycetes</taxon>
        <taxon>Propionibacteriales</taxon>
        <taxon>Nocardioidaceae</taxon>
        <taxon>Nocardioides</taxon>
    </lineage>
</organism>
<reference evidence="1 2" key="1">
    <citation type="submission" date="2021-05" db="EMBL/GenBank/DDBJ databases">
        <title>Complete genome of Nocardioides aquaticus KCTC 9944T isolated from meromictic and hypersaline Ekho Lake, Antarctica.</title>
        <authorList>
            <person name="Hwang K."/>
            <person name="Kim K.M."/>
            <person name="Choe H."/>
        </authorList>
    </citation>
    <scope>NUCLEOTIDE SEQUENCE [LARGE SCALE GENOMIC DNA]</scope>
    <source>
        <strain evidence="1 2">KCTC 9944</strain>
    </source>
</reference>